<feature type="domain" description="Protein kinase" evidence="1">
    <location>
        <begin position="1"/>
        <end position="199"/>
    </location>
</feature>
<keyword evidence="2" id="KW-0808">Transferase</keyword>
<dbReference type="EMBL" id="QKWP01000230">
    <property type="protein sequence ID" value="RIB24116.1"/>
    <property type="molecule type" value="Genomic_DNA"/>
</dbReference>
<dbReference type="GO" id="GO:0005524">
    <property type="term" value="F:ATP binding"/>
    <property type="evidence" value="ECO:0007669"/>
    <property type="project" value="InterPro"/>
</dbReference>
<dbReference type="Proteomes" id="UP000266673">
    <property type="component" value="Unassembled WGS sequence"/>
</dbReference>
<dbReference type="InterPro" id="IPR051681">
    <property type="entry name" value="Ser/Thr_Kinases-Pseudokinases"/>
</dbReference>
<dbReference type="PANTHER" id="PTHR44329">
    <property type="entry name" value="SERINE/THREONINE-PROTEIN KINASE TNNI3K-RELATED"/>
    <property type="match status" value="1"/>
</dbReference>
<dbReference type="InterPro" id="IPR000719">
    <property type="entry name" value="Prot_kinase_dom"/>
</dbReference>
<dbReference type="OrthoDB" id="10585081at2759"/>
<dbReference type="InterPro" id="IPR011009">
    <property type="entry name" value="Kinase-like_dom_sf"/>
</dbReference>
<dbReference type="AlphaFoldDB" id="A0A397VYL7"/>
<dbReference type="STRING" id="44941.A0A397VYL7"/>
<accession>A0A397VYL7</accession>
<keyword evidence="2" id="KW-0418">Kinase</keyword>
<proteinExistence type="predicted"/>
<evidence type="ECO:0000313" key="2">
    <source>
        <dbReference type="EMBL" id="RIB24116.1"/>
    </source>
</evidence>
<dbReference type="PROSITE" id="PS50011">
    <property type="entry name" value="PROTEIN_KINASE_DOM"/>
    <property type="match status" value="1"/>
</dbReference>
<reference evidence="2 3" key="1">
    <citation type="submission" date="2018-06" db="EMBL/GenBank/DDBJ databases">
        <title>Comparative genomics reveals the genomic features of Rhizophagus irregularis, R. cerebriforme, R. diaphanum and Gigaspora rosea, and their symbiotic lifestyle signature.</title>
        <authorList>
            <person name="Morin E."/>
            <person name="San Clemente H."/>
            <person name="Chen E.C.H."/>
            <person name="De La Providencia I."/>
            <person name="Hainaut M."/>
            <person name="Kuo A."/>
            <person name="Kohler A."/>
            <person name="Murat C."/>
            <person name="Tang N."/>
            <person name="Roy S."/>
            <person name="Loubradou J."/>
            <person name="Henrissat B."/>
            <person name="Grigoriev I.V."/>
            <person name="Corradi N."/>
            <person name="Roux C."/>
            <person name="Martin F.M."/>
        </authorList>
    </citation>
    <scope>NUCLEOTIDE SEQUENCE [LARGE SCALE GENOMIC DNA]</scope>
    <source>
        <strain evidence="2 3">DAOM 194757</strain>
    </source>
</reference>
<dbReference type="Pfam" id="PF00069">
    <property type="entry name" value="Pkinase"/>
    <property type="match status" value="1"/>
</dbReference>
<dbReference type="SUPFAM" id="SSF56112">
    <property type="entry name" value="Protein kinase-like (PK-like)"/>
    <property type="match status" value="1"/>
</dbReference>
<comment type="caution">
    <text evidence="2">The sequence shown here is derived from an EMBL/GenBank/DDBJ whole genome shotgun (WGS) entry which is preliminary data.</text>
</comment>
<dbReference type="PANTHER" id="PTHR44329:SF214">
    <property type="entry name" value="PROTEIN KINASE DOMAIN-CONTAINING PROTEIN"/>
    <property type="match status" value="1"/>
</dbReference>
<evidence type="ECO:0000313" key="3">
    <source>
        <dbReference type="Proteomes" id="UP000266673"/>
    </source>
</evidence>
<organism evidence="2 3">
    <name type="scientific">Gigaspora rosea</name>
    <dbReference type="NCBI Taxonomy" id="44941"/>
    <lineage>
        <taxon>Eukaryota</taxon>
        <taxon>Fungi</taxon>
        <taxon>Fungi incertae sedis</taxon>
        <taxon>Mucoromycota</taxon>
        <taxon>Glomeromycotina</taxon>
        <taxon>Glomeromycetes</taxon>
        <taxon>Diversisporales</taxon>
        <taxon>Gigasporaceae</taxon>
        <taxon>Gigaspora</taxon>
    </lineage>
</organism>
<evidence type="ECO:0000259" key="1">
    <source>
        <dbReference type="PROSITE" id="PS50011"/>
    </source>
</evidence>
<gene>
    <name evidence="2" type="ORF">C2G38_2032163</name>
</gene>
<dbReference type="GO" id="GO:0004674">
    <property type="term" value="F:protein serine/threonine kinase activity"/>
    <property type="evidence" value="ECO:0007669"/>
    <property type="project" value="TreeGrafter"/>
</dbReference>
<dbReference type="Gene3D" id="1.10.510.10">
    <property type="entry name" value="Transferase(Phosphotransferase) domain 1"/>
    <property type="match status" value="1"/>
</dbReference>
<keyword evidence="3" id="KW-1185">Reference proteome</keyword>
<sequence length="319" mass="36763">MEYMIVMEYANEGNLRNYLSSNFKTLNWSKKLDILNNLVIDLNRIHMIGYMHQDFHSGNVLLIFDNSRQSNSSFRIVIADLGLSRKKNININEKGIFGVLPYVAPEVLCGKSYTMAADIYSLGVIMSEISTGKPPYFDQLHECGIPENELAVKILNGLRPEFAPGTPKCYIKLALQCMDNNPLKRPTNDIITNKVGTWYDKLNIENDDNKSESDSDFSDAYHYDEYDNIDINDEIDINEDYNNMDEYSDGTKNDINDDFNIYDEFISADEVISLFSTNFNQNPNVEYKSKFINTEHLAKQFNLLPQNNDEFLSFFKDLI</sequence>
<name>A0A397VYL7_9GLOM</name>
<protein>
    <submittedName>
        <fullName evidence="2">Kinase-like domain-containing protein</fullName>
    </submittedName>
</protein>